<dbReference type="Pfam" id="PF21294">
    <property type="entry name" value="Polysacc_lyase_14"/>
    <property type="match status" value="1"/>
</dbReference>
<accession>A0AAW0DBP5</accession>
<dbReference type="Gene3D" id="2.60.120.200">
    <property type="match status" value="1"/>
</dbReference>
<sequence length="298" mass="32795">MASHLIPIDTFKSGFTTCPSLNLPAFETVPLKDSELGVHKVSSRTNHVLVVPPEPSTNLDDSEAAALPPPSLAWEAFYPQGSINPSAPIPGGFGFYASGPRTFSSQLELSGGATHVLISYRMMLQSEWEWVKGGKFPGIFGGKGDFSYSCTGGRQNDRCKCFNVRPMWRSKGVGELYTYLPLTPGNRERLISVPPSSKENSDYGFSVGRDAFRFTAGKWLSLAFRVKLNSVGCDDGELELWIDGVSVIKVDRLMLRDSEHSRIKGAHFQTFFGGHQDDWASPKDQRAWFADFSGAVID</sequence>
<reference evidence="2 3" key="1">
    <citation type="journal article" date="2024" name="J Genomics">
        <title>Draft genome sequencing and assembly of Favolaschia claudopus CIRM-BRFM 2984 isolated from oak limbs.</title>
        <authorList>
            <person name="Navarro D."/>
            <person name="Drula E."/>
            <person name="Chaduli D."/>
            <person name="Cazenave R."/>
            <person name="Ahrendt S."/>
            <person name="Wang J."/>
            <person name="Lipzen A."/>
            <person name="Daum C."/>
            <person name="Barry K."/>
            <person name="Grigoriev I.V."/>
            <person name="Favel A."/>
            <person name="Rosso M.N."/>
            <person name="Martin F."/>
        </authorList>
    </citation>
    <scope>NUCLEOTIDE SEQUENCE [LARGE SCALE GENOMIC DNA]</scope>
    <source>
        <strain evidence="2 3">CIRM-BRFM 2984</strain>
    </source>
</reference>
<evidence type="ECO:0000259" key="1">
    <source>
        <dbReference type="Pfam" id="PF21294"/>
    </source>
</evidence>
<organism evidence="2 3">
    <name type="scientific">Favolaschia claudopus</name>
    <dbReference type="NCBI Taxonomy" id="2862362"/>
    <lineage>
        <taxon>Eukaryota</taxon>
        <taxon>Fungi</taxon>
        <taxon>Dikarya</taxon>
        <taxon>Basidiomycota</taxon>
        <taxon>Agaricomycotina</taxon>
        <taxon>Agaricomycetes</taxon>
        <taxon>Agaricomycetidae</taxon>
        <taxon>Agaricales</taxon>
        <taxon>Marasmiineae</taxon>
        <taxon>Mycenaceae</taxon>
        <taxon>Favolaschia</taxon>
    </lineage>
</organism>
<dbReference type="InterPro" id="IPR048958">
    <property type="entry name" value="Polysacc_lyase_14"/>
</dbReference>
<name>A0AAW0DBP5_9AGAR</name>
<proteinExistence type="predicted"/>
<comment type="caution">
    <text evidence="2">The sequence shown here is derived from an EMBL/GenBank/DDBJ whole genome shotgun (WGS) entry which is preliminary data.</text>
</comment>
<gene>
    <name evidence="2" type="ORF">R3P38DRAFT_2505346</name>
</gene>
<dbReference type="PANTHER" id="PTHR40124">
    <property type="match status" value="1"/>
</dbReference>
<evidence type="ECO:0000313" key="3">
    <source>
        <dbReference type="Proteomes" id="UP001362999"/>
    </source>
</evidence>
<dbReference type="EMBL" id="JAWWNJ010000009">
    <property type="protein sequence ID" value="KAK7048737.1"/>
    <property type="molecule type" value="Genomic_DNA"/>
</dbReference>
<feature type="domain" description="Polysaccharide lyase 14" evidence="1">
    <location>
        <begin position="75"/>
        <end position="292"/>
    </location>
</feature>
<keyword evidence="2" id="KW-0456">Lyase</keyword>
<dbReference type="Proteomes" id="UP001362999">
    <property type="component" value="Unassembled WGS sequence"/>
</dbReference>
<protein>
    <submittedName>
        <fullName evidence="2">Polysaccharide lyase family 14 protein</fullName>
    </submittedName>
</protein>
<keyword evidence="3" id="KW-1185">Reference proteome</keyword>
<dbReference type="PANTHER" id="PTHR40124:SF1">
    <property type="entry name" value="DISAGGREGATASE RELATED REPEAT PROTEIN"/>
    <property type="match status" value="1"/>
</dbReference>
<evidence type="ECO:0000313" key="2">
    <source>
        <dbReference type="EMBL" id="KAK7048737.1"/>
    </source>
</evidence>
<dbReference type="AlphaFoldDB" id="A0AAW0DBP5"/>
<dbReference type="GO" id="GO:0016829">
    <property type="term" value="F:lyase activity"/>
    <property type="evidence" value="ECO:0007669"/>
    <property type="project" value="UniProtKB-KW"/>
</dbReference>